<dbReference type="InterPro" id="IPR036388">
    <property type="entry name" value="WH-like_DNA-bd_sf"/>
</dbReference>
<evidence type="ECO:0000259" key="5">
    <source>
        <dbReference type="PROSITE" id="PS50931"/>
    </source>
</evidence>
<keyword evidence="2" id="KW-0805">Transcription regulation</keyword>
<dbReference type="AlphaFoldDB" id="A0A4Q9EFD2"/>
<gene>
    <name evidence="6" type="ORF">EYY89_21865</name>
</gene>
<dbReference type="Gene3D" id="1.10.10.10">
    <property type="entry name" value="Winged helix-like DNA-binding domain superfamily/Winged helix DNA-binding domain"/>
    <property type="match status" value="1"/>
</dbReference>
<name>A0A4Q9EFD2_9GAMM</name>
<dbReference type="InterPro" id="IPR000847">
    <property type="entry name" value="LysR_HTH_N"/>
</dbReference>
<dbReference type="PANTHER" id="PTHR30126">
    <property type="entry name" value="HTH-TYPE TRANSCRIPTIONAL REGULATOR"/>
    <property type="match status" value="1"/>
</dbReference>
<evidence type="ECO:0000256" key="2">
    <source>
        <dbReference type="ARBA" id="ARBA00023015"/>
    </source>
</evidence>
<keyword evidence="4" id="KW-0804">Transcription</keyword>
<reference evidence="6 7" key="1">
    <citation type="submission" date="2019-02" db="EMBL/GenBank/DDBJ databases">
        <title>Comparative genomic analysis of the Hafnia genus genomes.</title>
        <authorList>
            <person name="Zhiqiu Y."/>
            <person name="Chao Y."/>
            <person name="Yuhui D."/>
            <person name="Di H."/>
            <person name="Bin L."/>
        </authorList>
    </citation>
    <scope>NUCLEOTIDE SEQUENCE [LARGE SCALE GENOMIC DNA]</scope>
    <source>
        <strain evidence="6 7">PCM_1194</strain>
    </source>
</reference>
<evidence type="ECO:0000256" key="1">
    <source>
        <dbReference type="ARBA" id="ARBA00009437"/>
    </source>
</evidence>
<protein>
    <submittedName>
        <fullName evidence="6">LysR family transcriptional regulator</fullName>
    </submittedName>
</protein>
<dbReference type="EMBL" id="SITD01000069">
    <property type="protein sequence ID" value="TBM21051.1"/>
    <property type="molecule type" value="Genomic_DNA"/>
</dbReference>
<dbReference type="PANTHER" id="PTHR30126:SF40">
    <property type="entry name" value="HTH-TYPE TRANSCRIPTIONAL REGULATOR GLTR"/>
    <property type="match status" value="1"/>
</dbReference>
<feature type="domain" description="HTH lysR-type" evidence="5">
    <location>
        <begin position="1"/>
        <end position="53"/>
    </location>
</feature>
<evidence type="ECO:0000256" key="4">
    <source>
        <dbReference type="ARBA" id="ARBA00023163"/>
    </source>
</evidence>
<dbReference type="PROSITE" id="PS50931">
    <property type="entry name" value="HTH_LYSR"/>
    <property type="match status" value="1"/>
</dbReference>
<dbReference type="InterPro" id="IPR036390">
    <property type="entry name" value="WH_DNA-bd_sf"/>
</dbReference>
<sequence length="283" mass="32608">MRYFIVTMEEKSITRAAEILCITRSPLGKVICDLEERLDGKLFIRKYNTLEATPLAVSLYKKIKPIHDTLAAIEDDLSHKSKNIKVNLIFDVSMPYNIYKYYISILESEGMQFTHHRIFVTPEIMAHLKQAPSTIIFSFRGLSDIEGNHKVVLSTDYLSILVPEKVNHEHLCDPDYMHLVPVLIKSSPYIEQIKNCLSFSLKNHLPFLHFQEVDSDLFAMLYTVAHGSAIVVLPESMADIYQIKGVKKITFRDIIINKTVYHNLQKKELPIFNKIIEIIEDLA</sequence>
<dbReference type="SUPFAM" id="SSF46785">
    <property type="entry name" value="Winged helix' DNA-binding domain"/>
    <property type="match status" value="1"/>
</dbReference>
<evidence type="ECO:0000313" key="6">
    <source>
        <dbReference type="EMBL" id="TBM21051.1"/>
    </source>
</evidence>
<organism evidence="6 7">
    <name type="scientific">Hafnia paralvei</name>
    <dbReference type="NCBI Taxonomy" id="546367"/>
    <lineage>
        <taxon>Bacteria</taxon>
        <taxon>Pseudomonadati</taxon>
        <taxon>Pseudomonadota</taxon>
        <taxon>Gammaproteobacteria</taxon>
        <taxon>Enterobacterales</taxon>
        <taxon>Hafniaceae</taxon>
        <taxon>Hafnia</taxon>
    </lineage>
</organism>
<accession>A0A4Q9EFD2</accession>
<comment type="similarity">
    <text evidence="1">Belongs to the LysR transcriptional regulatory family.</text>
</comment>
<evidence type="ECO:0000313" key="7">
    <source>
        <dbReference type="Proteomes" id="UP000293380"/>
    </source>
</evidence>
<evidence type="ECO:0000256" key="3">
    <source>
        <dbReference type="ARBA" id="ARBA00023125"/>
    </source>
</evidence>
<dbReference type="GO" id="GO:0000976">
    <property type="term" value="F:transcription cis-regulatory region binding"/>
    <property type="evidence" value="ECO:0007669"/>
    <property type="project" value="TreeGrafter"/>
</dbReference>
<dbReference type="Proteomes" id="UP000293380">
    <property type="component" value="Unassembled WGS sequence"/>
</dbReference>
<keyword evidence="3" id="KW-0238">DNA-binding</keyword>
<proteinExistence type="inferred from homology"/>
<comment type="caution">
    <text evidence="6">The sequence shown here is derived from an EMBL/GenBank/DDBJ whole genome shotgun (WGS) entry which is preliminary data.</text>
</comment>
<dbReference type="GO" id="GO:0003700">
    <property type="term" value="F:DNA-binding transcription factor activity"/>
    <property type="evidence" value="ECO:0007669"/>
    <property type="project" value="InterPro"/>
</dbReference>
<dbReference type="Pfam" id="PF00126">
    <property type="entry name" value="HTH_1"/>
    <property type="match status" value="1"/>
</dbReference>